<dbReference type="InterPro" id="IPR016047">
    <property type="entry name" value="M23ase_b-sheet_dom"/>
</dbReference>
<evidence type="ECO:0000256" key="3">
    <source>
        <dbReference type="SAM" id="Phobius"/>
    </source>
</evidence>
<dbReference type="Gene3D" id="2.70.70.10">
    <property type="entry name" value="Glucose Permease (Domain IIA)"/>
    <property type="match status" value="1"/>
</dbReference>
<evidence type="ECO:0000313" key="5">
    <source>
        <dbReference type="EMBL" id="NMG04617.1"/>
    </source>
</evidence>
<dbReference type="FunFam" id="2.70.70.10:FF:000006">
    <property type="entry name" value="M23 family peptidase"/>
    <property type="match status" value="1"/>
</dbReference>
<organism evidence="5 6">
    <name type="scientific">Azoarcus taiwanensis</name>
    <dbReference type="NCBI Taxonomy" id="666964"/>
    <lineage>
        <taxon>Bacteria</taxon>
        <taxon>Pseudomonadati</taxon>
        <taxon>Pseudomonadota</taxon>
        <taxon>Betaproteobacteria</taxon>
        <taxon>Rhodocyclales</taxon>
        <taxon>Zoogloeaceae</taxon>
        <taxon>Azoarcus</taxon>
    </lineage>
</organism>
<evidence type="ECO:0000259" key="4">
    <source>
        <dbReference type="Pfam" id="PF01551"/>
    </source>
</evidence>
<proteinExistence type="predicted"/>
<keyword evidence="3" id="KW-0472">Membrane</keyword>
<dbReference type="GO" id="GO:0004222">
    <property type="term" value="F:metalloendopeptidase activity"/>
    <property type="evidence" value="ECO:0007669"/>
    <property type="project" value="TreeGrafter"/>
</dbReference>
<dbReference type="InterPro" id="IPR011055">
    <property type="entry name" value="Dup_hybrid_motif"/>
</dbReference>
<dbReference type="Pfam" id="PF01551">
    <property type="entry name" value="Peptidase_M23"/>
    <property type="match status" value="1"/>
</dbReference>
<dbReference type="CDD" id="cd12797">
    <property type="entry name" value="M23_peptidase"/>
    <property type="match status" value="1"/>
</dbReference>
<evidence type="ECO:0000256" key="2">
    <source>
        <dbReference type="SAM" id="MobiDB-lite"/>
    </source>
</evidence>
<feature type="region of interest" description="Disordered" evidence="2">
    <location>
        <begin position="126"/>
        <end position="150"/>
    </location>
</feature>
<keyword evidence="6" id="KW-1185">Reference proteome</keyword>
<dbReference type="Proteomes" id="UP000599523">
    <property type="component" value="Unassembled WGS sequence"/>
</dbReference>
<keyword evidence="1" id="KW-0732">Signal</keyword>
<dbReference type="PANTHER" id="PTHR21666:SF289">
    <property type="entry name" value="L-ALA--D-GLU ENDOPEPTIDASE"/>
    <property type="match status" value="1"/>
</dbReference>
<feature type="domain" description="M23ase beta-sheet core" evidence="4">
    <location>
        <begin position="235"/>
        <end position="329"/>
    </location>
</feature>
<dbReference type="AlphaFoldDB" id="A0A972F9H0"/>
<dbReference type="EMBL" id="WTVM01000138">
    <property type="protein sequence ID" value="NMG04617.1"/>
    <property type="molecule type" value="Genomic_DNA"/>
</dbReference>
<evidence type="ECO:0000256" key="1">
    <source>
        <dbReference type="ARBA" id="ARBA00022729"/>
    </source>
</evidence>
<name>A0A972F9H0_9RHOO</name>
<feature type="transmembrane region" description="Helical" evidence="3">
    <location>
        <begin position="21"/>
        <end position="42"/>
    </location>
</feature>
<keyword evidence="3" id="KW-0812">Transmembrane</keyword>
<reference evidence="5" key="1">
    <citation type="submission" date="2019-12" db="EMBL/GenBank/DDBJ databases">
        <title>Comparative genomics gives insights into the taxonomy of the Azoarcus-Aromatoleum group and reveals separate origins of nif in the plant-associated Azoarcus and non-plant-associated Aromatoleum sub-groups.</title>
        <authorList>
            <person name="Lafos M."/>
            <person name="Maluk M."/>
            <person name="Batista M."/>
            <person name="Junghare M."/>
            <person name="Carmona M."/>
            <person name="Faoro H."/>
            <person name="Cruz L.M."/>
            <person name="Battistoni F."/>
            <person name="De Souza E."/>
            <person name="Pedrosa F."/>
            <person name="Chen W.-M."/>
            <person name="Poole P.S."/>
            <person name="Dixon R.A."/>
            <person name="James E.K."/>
        </authorList>
    </citation>
    <scope>NUCLEOTIDE SEQUENCE</scope>
    <source>
        <strain evidence="5">NSC3</strain>
    </source>
</reference>
<dbReference type="PANTHER" id="PTHR21666">
    <property type="entry name" value="PEPTIDASE-RELATED"/>
    <property type="match status" value="1"/>
</dbReference>
<evidence type="ECO:0000313" key="6">
    <source>
        <dbReference type="Proteomes" id="UP000599523"/>
    </source>
</evidence>
<accession>A0A972F9H0</accession>
<sequence>MAFVILSAGTLTRPRTRTFSLGAFAMLLAILVVAALAGGYWLGHRTLELRPVLDQPEAVAVPESVLPAAAPERAVIVSDPNRHLIDRFGELAGRVIHLEAEAVELAARIGAIAEFEARIKPEETADVPLGRAARTQPGAPSGGPLLRPLEDDAAPKLDEAALADDFDAGEALGEDFVRLESDIARLSTLLASIDEAATSLNHAHMSFPGRTPVRGVAINSSFGNRVDPISRRRAFHSGVDYAAPRGTPIHASAGGRVIFAGNRRHYGLTVEIDHGAGLVTRYAHASRLLVSKGQVVMPGEEIARVGATGRTTGPHLHFEILKDGHFVDPSIYLARF</sequence>
<keyword evidence="3" id="KW-1133">Transmembrane helix</keyword>
<protein>
    <submittedName>
        <fullName evidence="5">Peptidoglycan DD-metalloendopeptidase family protein</fullName>
    </submittedName>
</protein>
<comment type="caution">
    <text evidence="5">The sequence shown here is derived from an EMBL/GenBank/DDBJ whole genome shotgun (WGS) entry which is preliminary data.</text>
</comment>
<dbReference type="RefSeq" id="WP_168989270.1">
    <property type="nucleotide sequence ID" value="NZ_CAWPHM010000042.1"/>
</dbReference>
<dbReference type="SUPFAM" id="SSF51261">
    <property type="entry name" value="Duplicated hybrid motif"/>
    <property type="match status" value="1"/>
</dbReference>
<dbReference type="InterPro" id="IPR050570">
    <property type="entry name" value="Cell_wall_metabolism_enzyme"/>
</dbReference>
<gene>
    <name evidence="5" type="ORF">GPA21_16820</name>
</gene>